<reference evidence="1" key="2">
    <citation type="journal article" date="2022" name="New Phytol.">
        <title>Evolutionary transition to the ectomycorrhizal habit in the genomes of a hyperdiverse lineage of mushroom-forming fungi.</title>
        <authorList>
            <person name="Looney B."/>
            <person name="Miyauchi S."/>
            <person name="Morin E."/>
            <person name="Drula E."/>
            <person name="Courty P.E."/>
            <person name="Kohler A."/>
            <person name="Kuo A."/>
            <person name="LaButti K."/>
            <person name="Pangilinan J."/>
            <person name="Lipzen A."/>
            <person name="Riley R."/>
            <person name="Andreopoulos W."/>
            <person name="He G."/>
            <person name="Johnson J."/>
            <person name="Nolan M."/>
            <person name="Tritt A."/>
            <person name="Barry K.W."/>
            <person name="Grigoriev I.V."/>
            <person name="Nagy L.G."/>
            <person name="Hibbett D."/>
            <person name="Henrissat B."/>
            <person name="Matheny P.B."/>
            <person name="Labbe J."/>
            <person name="Martin F.M."/>
        </authorList>
    </citation>
    <scope>NUCLEOTIDE SEQUENCE</scope>
    <source>
        <strain evidence="1">FP105234-sp</strain>
    </source>
</reference>
<proteinExistence type="predicted"/>
<sequence length="639" mass="67496">MLPCSRAPGRRSRPFATAAALLVYAASTGAAGSPPAVPGGPASGGPVGTFQIVGDSMVSAQQLFVGTADKVYIVDKTENNPTQIQGHPAWAAEYALGSNSARAMDVVTNSFCAGGNVLGNGTWVNIGGNQAVTTGGVTAASQTGSPPYNDPDGGKSLLDPCDDGNCDWSLTGDLATRRWYPSVEALDDGSLLIIGGCEWGGFVNDAAQTNPTYEFFPPRGNPVTSPILTQTLPANLYPLTFLLPSARVLVQTNWQTAILDYKKGTEYRIDDVPDAVRTYPASAGVVMMPLTPKNNWTATVMFCGGQNIASNRWVTNWNIAQHPASQSCVQLTPDLSGAYTHVDPLPEGRTMGNLILLPTGQVVCLNGAGTGVAGYGNDSWAVGWSYADHPLLFPVMFNGSAPPGSQWSREGFTPSTVERMYHSTATLLPDGSILVTGSNPNPDYNVNVPYVTEYRVEKFYPPYFSSRRPQPAGLPLQVGYGGDGFDVTLSKDDLFGDIKHIEHAKVVVMRMGFSTHTMNMGQRMVELESSYTVNSDGSAILHCSSLPPNPAIFQPGPAFIYVVVNHVPSVGIQIMVGSGQIGQQPVKPPAPLPTSVIAKNLVGSEKGNASVSGAWQANPRVRGWTGLVAGVVSAMMALV</sequence>
<dbReference type="Proteomes" id="UP000814033">
    <property type="component" value="Unassembled WGS sequence"/>
</dbReference>
<accession>A0ACB8RP77</accession>
<evidence type="ECO:0000313" key="2">
    <source>
        <dbReference type="Proteomes" id="UP000814033"/>
    </source>
</evidence>
<evidence type="ECO:0000313" key="1">
    <source>
        <dbReference type="EMBL" id="KAI0046059.1"/>
    </source>
</evidence>
<protein>
    <submittedName>
        <fullName evidence="1">Copper radical oxidase</fullName>
    </submittedName>
</protein>
<name>A0ACB8RP77_9AGAM</name>
<organism evidence="1 2">
    <name type="scientific">Auriscalpium vulgare</name>
    <dbReference type="NCBI Taxonomy" id="40419"/>
    <lineage>
        <taxon>Eukaryota</taxon>
        <taxon>Fungi</taxon>
        <taxon>Dikarya</taxon>
        <taxon>Basidiomycota</taxon>
        <taxon>Agaricomycotina</taxon>
        <taxon>Agaricomycetes</taxon>
        <taxon>Russulales</taxon>
        <taxon>Auriscalpiaceae</taxon>
        <taxon>Auriscalpium</taxon>
    </lineage>
</organism>
<keyword evidence="2" id="KW-1185">Reference proteome</keyword>
<comment type="caution">
    <text evidence="1">The sequence shown here is derived from an EMBL/GenBank/DDBJ whole genome shotgun (WGS) entry which is preliminary data.</text>
</comment>
<dbReference type="EMBL" id="MU275935">
    <property type="protein sequence ID" value="KAI0046059.1"/>
    <property type="molecule type" value="Genomic_DNA"/>
</dbReference>
<gene>
    <name evidence="1" type="ORF">FA95DRAFT_1560491</name>
</gene>
<reference evidence="1" key="1">
    <citation type="submission" date="2021-02" db="EMBL/GenBank/DDBJ databases">
        <authorList>
            <consortium name="DOE Joint Genome Institute"/>
            <person name="Ahrendt S."/>
            <person name="Looney B.P."/>
            <person name="Miyauchi S."/>
            <person name="Morin E."/>
            <person name="Drula E."/>
            <person name="Courty P.E."/>
            <person name="Chicoki N."/>
            <person name="Fauchery L."/>
            <person name="Kohler A."/>
            <person name="Kuo A."/>
            <person name="Labutti K."/>
            <person name="Pangilinan J."/>
            <person name="Lipzen A."/>
            <person name="Riley R."/>
            <person name="Andreopoulos W."/>
            <person name="He G."/>
            <person name="Johnson J."/>
            <person name="Barry K.W."/>
            <person name="Grigoriev I.V."/>
            <person name="Nagy L."/>
            <person name="Hibbett D."/>
            <person name="Henrissat B."/>
            <person name="Matheny P.B."/>
            <person name="Labbe J."/>
            <person name="Martin F."/>
        </authorList>
    </citation>
    <scope>NUCLEOTIDE SEQUENCE</scope>
    <source>
        <strain evidence="1">FP105234-sp</strain>
    </source>
</reference>